<dbReference type="OrthoDB" id="1899775at2"/>
<accession>A0A1V4IJZ3</accession>
<dbReference type="Proteomes" id="UP000191056">
    <property type="component" value="Unassembled WGS sequence"/>
</dbReference>
<name>A0A1V4IJZ3_9CLOT</name>
<comment type="caution">
    <text evidence="1">The sequence shown here is derived from an EMBL/GenBank/DDBJ whole genome shotgun (WGS) entry which is preliminary data.</text>
</comment>
<reference evidence="1 2" key="1">
    <citation type="submission" date="2017-03" db="EMBL/GenBank/DDBJ databases">
        <title>Genome sequence of Clostridium chromiireducens DSM 23318.</title>
        <authorList>
            <person name="Poehlein A."/>
            <person name="Daniel R."/>
        </authorList>
    </citation>
    <scope>NUCLEOTIDE SEQUENCE [LARGE SCALE GENOMIC DNA]</scope>
    <source>
        <strain evidence="1 2">DSM 23318</strain>
    </source>
</reference>
<gene>
    <name evidence="1" type="ORF">CLCHR_30110</name>
</gene>
<proteinExistence type="predicted"/>
<dbReference type="STRING" id="225345.CLCHR_30110"/>
<dbReference type="RefSeq" id="WP_079440635.1">
    <property type="nucleotide sequence ID" value="NZ_MZGT01000041.1"/>
</dbReference>
<protein>
    <submittedName>
        <fullName evidence="1">Uncharacterized protein</fullName>
    </submittedName>
</protein>
<dbReference type="AlphaFoldDB" id="A0A1V4IJZ3"/>
<dbReference type="EMBL" id="MZGT01000041">
    <property type="protein sequence ID" value="OPJ60246.1"/>
    <property type="molecule type" value="Genomic_DNA"/>
</dbReference>
<evidence type="ECO:0000313" key="1">
    <source>
        <dbReference type="EMBL" id="OPJ60246.1"/>
    </source>
</evidence>
<sequence>MNSFYEKYILGNWKYEDGKGVLRVEKIGETYKCVWKIDKENDYKRNNIIHNFLEKCSDLVLGLLNQIWERKYN</sequence>
<organism evidence="1 2">
    <name type="scientific">Clostridium chromiireducens</name>
    <dbReference type="NCBI Taxonomy" id="225345"/>
    <lineage>
        <taxon>Bacteria</taxon>
        <taxon>Bacillati</taxon>
        <taxon>Bacillota</taxon>
        <taxon>Clostridia</taxon>
        <taxon>Eubacteriales</taxon>
        <taxon>Clostridiaceae</taxon>
        <taxon>Clostridium</taxon>
    </lineage>
</organism>
<evidence type="ECO:0000313" key="2">
    <source>
        <dbReference type="Proteomes" id="UP000191056"/>
    </source>
</evidence>
<keyword evidence="2" id="KW-1185">Reference proteome</keyword>